<protein>
    <submittedName>
        <fullName evidence="1">Uncharacterized protein</fullName>
    </submittedName>
</protein>
<organism evidence="1 2">
    <name type="scientific">Dendrobium thyrsiflorum</name>
    <name type="common">Pinecone-like raceme dendrobium</name>
    <name type="synonym">Orchid</name>
    <dbReference type="NCBI Taxonomy" id="117978"/>
    <lineage>
        <taxon>Eukaryota</taxon>
        <taxon>Viridiplantae</taxon>
        <taxon>Streptophyta</taxon>
        <taxon>Embryophyta</taxon>
        <taxon>Tracheophyta</taxon>
        <taxon>Spermatophyta</taxon>
        <taxon>Magnoliopsida</taxon>
        <taxon>Liliopsida</taxon>
        <taxon>Asparagales</taxon>
        <taxon>Orchidaceae</taxon>
        <taxon>Epidendroideae</taxon>
        <taxon>Malaxideae</taxon>
        <taxon>Dendrobiinae</taxon>
        <taxon>Dendrobium</taxon>
    </lineage>
</organism>
<sequence length="84" mass="9711">MARYKMAYEGTISTLPKKEQWSSDGKLVDIPISLRPRGGPKKRRIKNFLEVAKKTRKSHKCGHCNSRGHQIFSMAIRSLQHRYA</sequence>
<dbReference type="EMBL" id="JANQDX010000008">
    <property type="protein sequence ID" value="KAL0920274.1"/>
    <property type="molecule type" value="Genomic_DNA"/>
</dbReference>
<dbReference type="Proteomes" id="UP001552299">
    <property type="component" value="Unassembled WGS sequence"/>
</dbReference>
<evidence type="ECO:0000313" key="2">
    <source>
        <dbReference type="Proteomes" id="UP001552299"/>
    </source>
</evidence>
<evidence type="ECO:0000313" key="1">
    <source>
        <dbReference type="EMBL" id="KAL0920274.1"/>
    </source>
</evidence>
<gene>
    <name evidence="1" type="ORF">M5K25_009397</name>
</gene>
<name>A0ABD0V5R5_DENTH</name>
<accession>A0ABD0V5R5</accession>
<proteinExistence type="predicted"/>
<reference evidence="1 2" key="1">
    <citation type="journal article" date="2024" name="Plant Biotechnol. J.">
        <title>Dendrobium thyrsiflorum genome and its molecular insights into genes involved in important horticultural traits.</title>
        <authorList>
            <person name="Chen B."/>
            <person name="Wang J.Y."/>
            <person name="Zheng P.J."/>
            <person name="Li K.L."/>
            <person name="Liang Y.M."/>
            <person name="Chen X.F."/>
            <person name="Zhang C."/>
            <person name="Zhao X."/>
            <person name="He X."/>
            <person name="Zhang G.Q."/>
            <person name="Liu Z.J."/>
            <person name="Xu Q."/>
        </authorList>
    </citation>
    <scope>NUCLEOTIDE SEQUENCE [LARGE SCALE GENOMIC DNA]</scope>
    <source>
        <strain evidence="1">GZMU011</strain>
    </source>
</reference>
<comment type="caution">
    <text evidence="1">The sequence shown here is derived from an EMBL/GenBank/DDBJ whole genome shotgun (WGS) entry which is preliminary data.</text>
</comment>
<dbReference type="AlphaFoldDB" id="A0ABD0V5R5"/>
<keyword evidence="2" id="KW-1185">Reference proteome</keyword>